<feature type="compositionally biased region" description="Basic residues" evidence="6">
    <location>
        <begin position="188"/>
        <end position="197"/>
    </location>
</feature>
<dbReference type="InterPro" id="IPR005398">
    <property type="entry name" value="Tubby_N"/>
</dbReference>
<dbReference type="PANTHER" id="PTHR16517:SF111">
    <property type="entry name" value="SI:DKEY-220F10.4"/>
    <property type="match status" value="1"/>
</dbReference>
<dbReference type="InParanoid" id="H2ZV03"/>
<dbReference type="OMA" id="TANIRQE"/>
<dbReference type="GeneTree" id="ENSGT00940000158372"/>
<dbReference type="Ensembl" id="ENSLACT00000001235.1">
    <property type="protein sequence ID" value="ENSLACP00000001224.1"/>
    <property type="gene ID" value="ENSLACG00000001098.1"/>
</dbReference>
<evidence type="ECO:0000256" key="6">
    <source>
        <dbReference type="SAM" id="MobiDB-lite"/>
    </source>
</evidence>
<feature type="region of interest" description="Disordered" evidence="6">
    <location>
        <begin position="102"/>
        <end position="250"/>
    </location>
</feature>
<feature type="domain" description="Tubby C-terminal" evidence="7">
    <location>
        <begin position="265"/>
        <end position="507"/>
    </location>
</feature>
<reference evidence="10" key="1">
    <citation type="submission" date="2011-08" db="EMBL/GenBank/DDBJ databases">
        <title>The draft genome of Latimeria chalumnae.</title>
        <authorList>
            <person name="Di Palma F."/>
            <person name="Alfoldi J."/>
            <person name="Johnson J."/>
            <person name="Berlin A."/>
            <person name="Gnerre S."/>
            <person name="Jaffe D."/>
            <person name="MacCallum I."/>
            <person name="Young S."/>
            <person name="Walker B.J."/>
            <person name="Lander E."/>
            <person name="Lindblad-Toh K."/>
        </authorList>
    </citation>
    <scope>NUCLEOTIDE SEQUENCE [LARGE SCALE GENOMIC DNA]</scope>
    <source>
        <strain evidence="10">Wild caught</strain>
    </source>
</reference>
<feature type="domain" description="Tubby N-terminal" evidence="8">
    <location>
        <begin position="35"/>
        <end position="231"/>
    </location>
</feature>
<dbReference type="Gene3D" id="3.20.90.10">
    <property type="entry name" value="Tubby Protein, Chain A"/>
    <property type="match status" value="1"/>
</dbReference>
<dbReference type="InterPro" id="IPR025659">
    <property type="entry name" value="Tubby-like_C"/>
</dbReference>
<dbReference type="Pfam" id="PF16322">
    <property type="entry name" value="Tub_N"/>
    <property type="match status" value="1"/>
</dbReference>
<keyword evidence="10" id="KW-1185">Reference proteome</keyword>
<dbReference type="SUPFAM" id="SSF54518">
    <property type="entry name" value="Tubby C-terminal domain-like"/>
    <property type="match status" value="1"/>
</dbReference>
<dbReference type="Pfam" id="PF01167">
    <property type="entry name" value="Tub"/>
    <property type="match status" value="1"/>
</dbReference>
<dbReference type="EMBL" id="AFYH01244303">
    <property type="status" value="NOT_ANNOTATED_CDS"/>
    <property type="molecule type" value="Genomic_DNA"/>
</dbReference>
<dbReference type="PANTHER" id="PTHR16517">
    <property type="entry name" value="TUBBY-RELATED"/>
    <property type="match status" value="1"/>
</dbReference>
<evidence type="ECO:0000313" key="10">
    <source>
        <dbReference type="Proteomes" id="UP000008672"/>
    </source>
</evidence>
<dbReference type="STRING" id="7897.ENSLACP00000001224"/>
<dbReference type="AlphaFoldDB" id="H2ZV03"/>
<accession>H2ZV03</accession>
<dbReference type="PRINTS" id="PR01573">
    <property type="entry name" value="SUPERTUBBY"/>
</dbReference>
<feature type="compositionally biased region" description="Basic and acidic residues" evidence="6">
    <location>
        <begin position="39"/>
        <end position="51"/>
    </location>
</feature>
<dbReference type="InterPro" id="IPR018066">
    <property type="entry name" value="Tubby_C_CS"/>
</dbReference>
<evidence type="ECO:0000256" key="2">
    <source>
        <dbReference type="ARBA" id="ARBA00004613"/>
    </source>
</evidence>
<comment type="similarity">
    <text evidence="3">Belongs to the TUB family.</text>
</comment>
<reference evidence="9" key="2">
    <citation type="submission" date="2025-08" db="UniProtKB">
        <authorList>
            <consortium name="Ensembl"/>
        </authorList>
    </citation>
    <scope>IDENTIFICATION</scope>
</reference>
<feature type="compositionally biased region" description="Basic and acidic residues" evidence="6">
    <location>
        <begin position="131"/>
        <end position="140"/>
    </location>
</feature>
<dbReference type="EMBL" id="AFYH01244301">
    <property type="status" value="NOT_ANNOTATED_CDS"/>
    <property type="molecule type" value="Genomic_DNA"/>
</dbReference>
<name>H2ZV03_LATCH</name>
<dbReference type="PRINTS" id="PR01574">
    <property type="entry name" value="TUBBYPROTEIN"/>
</dbReference>
<dbReference type="InterPro" id="IPR000007">
    <property type="entry name" value="Tubby_C"/>
</dbReference>
<dbReference type="GO" id="GO:0005576">
    <property type="term" value="C:extracellular region"/>
    <property type="evidence" value="ECO:0007669"/>
    <property type="project" value="UniProtKB-SubCell"/>
</dbReference>
<evidence type="ECO:0000259" key="7">
    <source>
        <dbReference type="Pfam" id="PF01167"/>
    </source>
</evidence>
<proteinExistence type="inferred from homology"/>
<dbReference type="EMBL" id="AFYH01244302">
    <property type="status" value="NOT_ANNOTATED_CDS"/>
    <property type="molecule type" value="Genomic_DNA"/>
</dbReference>
<dbReference type="GO" id="GO:0061512">
    <property type="term" value="P:protein localization to cilium"/>
    <property type="evidence" value="ECO:0007669"/>
    <property type="project" value="TreeGrafter"/>
</dbReference>
<keyword evidence="5" id="KW-0964">Secreted</keyword>
<evidence type="ECO:0000256" key="4">
    <source>
        <dbReference type="ARBA" id="ARBA00022490"/>
    </source>
</evidence>
<evidence type="ECO:0008006" key="11">
    <source>
        <dbReference type="Google" id="ProtNLM"/>
    </source>
</evidence>
<organism evidence="9 10">
    <name type="scientific">Latimeria chalumnae</name>
    <name type="common">Coelacanth</name>
    <dbReference type="NCBI Taxonomy" id="7897"/>
    <lineage>
        <taxon>Eukaryota</taxon>
        <taxon>Metazoa</taxon>
        <taxon>Chordata</taxon>
        <taxon>Craniata</taxon>
        <taxon>Vertebrata</taxon>
        <taxon>Euteleostomi</taxon>
        <taxon>Coelacanthiformes</taxon>
        <taxon>Coelacanthidae</taxon>
        <taxon>Latimeria</taxon>
    </lineage>
</organism>
<evidence type="ECO:0000259" key="8">
    <source>
        <dbReference type="Pfam" id="PF16322"/>
    </source>
</evidence>
<dbReference type="GO" id="GO:0005737">
    <property type="term" value="C:cytoplasm"/>
    <property type="evidence" value="ECO:0007669"/>
    <property type="project" value="UniProtKB-SubCell"/>
</dbReference>
<feature type="region of interest" description="Disordered" evidence="6">
    <location>
        <begin position="39"/>
        <end position="85"/>
    </location>
</feature>
<feature type="compositionally biased region" description="Acidic residues" evidence="6">
    <location>
        <begin position="201"/>
        <end position="213"/>
    </location>
</feature>
<keyword evidence="4" id="KW-0963">Cytoplasm</keyword>
<sequence length="512" mass="58072">MEGIIAAASVCNSLYLLSSIMDDDLSHLRQQKLDKQRHLLEKKQRQRRQEPLKLIQANPDAKVKPRRQLKPEEKTPLVESCSSNSSISLDIEGASSYDISEASFMRTSSDPSPAKKKLQATEPEGEGSGGRQEKTGKQEGLDGPVFLEDEVQDIPKKEEIVTITSSSEEEGEERAIDPMGGPNLPSPVKKRSKFRKKSLSEEEEEKHEDETEENSNSPRHSVLVRPESSSNWSPEKQEAQSPEPVAGTNASSIKVEDLEEFAFWIVPRDVTIKCRITRDKKGMDKGMFPTYYLHLEKEDGKRVFLMAGRKRKKCKTANYLISIDPTDLSRDGDSYIGKVRSNVLGTKFTVFDNGMNPEKKPFVPETANIRQELAAICYETNVLGFRGPRKMTVIIPSMNLDDERVCIRPRNEHETLLIRYQNKNMESIIELQNKPPSWNQDTQSYVLNFHGRVTQASVKNFQIIHPNDPEYIVMQFGRVADDVFTMDYKYPLCTLQAFAITLSSFDSKLACE</sequence>
<evidence type="ECO:0000256" key="1">
    <source>
        <dbReference type="ARBA" id="ARBA00004496"/>
    </source>
</evidence>
<evidence type="ECO:0000313" key="9">
    <source>
        <dbReference type="Ensembl" id="ENSLACP00000001224.1"/>
    </source>
</evidence>
<dbReference type="GO" id="GO:0005929">
    <property type="term" value="C:cilium"/>
    <property type="evidence" value="ECO:0007669"/>
    <property type="project" value="TreeGrafter"/>
</dbReference>
<reference evidence="9" key="3">
    <citation type="submission" date="2025-09" db="UniProtKB">
        <authorList>
            <consortium name="Ensembl"/>
        </authorList>
    </citation>
    <scope>IDENTIFICATION</scope>
</reference>
<dbReference type="EMBL" id="AFYH01244304">
    <property type="status" value="NOT_ANNOTATED_CDS"/>
    <property type="molecule type" value="Genomic_DNA"/>
</dbReference>
<dbReference type="Proteomes" id="UP000008672">
    <property type="component" value="Unassembled WGS sequence"/>
</dbReference>
<evidence type="ECO:0000256" key="3">
    <source>
        <dbReference type="ARBA" id="ARBA00007129"/>
    </source>
</evidence>
<evidence type="ECO:0000256" key="5">
    <source>
        <dbReference type="ARBA" id="ARBA00022525"/>
    </source>
</evidence>
<comment type="subcellular location">
    <subcellularLocation>
        <location evidence="1">Cytoplasm</location>
    </subcellularLocation>
    <subcellularLocation>
        <location evidence="2">Secreted</location>
    </subcellularLocation>
</comment>
<dbReference type="PROSITE" id="PS01200">
    <property type="entry name" value="TUB_1"/>
    <property type="match status" value="1"/>
</dbReference>
<dbReference type="FunFam" id="3.20.90.10:FF:000001">
    <property type="entry name" value="Tubby-like protein"/>
    <property type="match status" value="1"/>
</dbReference>
<dbReference type="eggNOG" id="KOG2502">
    <property type="taxonomic scope" value="Eukaryota"/>
</dbReference>
<dbReference type="HOGENOM" id="CLU_028236_1_1_1"/>
<protein>
    <recommendedName>
        <fullName evidence="11">Tubby-like protein</fullName>
    </recommendedName>
</protein>